<keyword evidence="2" id="KW-1185">Reference proteome</keyword>
<proteinExistence type="predicted"/>
<dbReference type="STRING" id="1121421.SAMN02745123_04005"/>
<evidence type="ECO:0000313" key="2">
    <source>
        <dbReference type="Proteomes" id="UP000183997"/>
    </source>
</evidence>
<dbReference type="InterPro" id="IPR056510">
    <property type="entry name" value="WapI"/>
</dbReference>
<dbReference type="Pfam" id="PF24716">
    <property type="entry name" value="WapI"/>
    <property type="match status" value="1"/>
</dbReference>
<dbReference type="RefSeq" id="WP_207650523.1">
    <property type="nucleotide sequence ID" value="NZ_FRAR01000045.1"/>
</dbReference>
<gene>
    <name evidence="1" type="ORF">SAMN02745123_04005</name>
</gene>
<dbReference type="AlphaFoldDB" id="A0A1M6XEL5"/>
<dbReference type="Proteomes" id="UP000183997">
    <property type="component" value="Unassembled WGS sequence"/>
</dbReference>
<name>A0A1M6XEL5_9FIRM</name>
<dbReference type="EMBL" id="FRAR01000045">
    <property type="protein sequence ID" value="SHL04368.1"/>
    <property type="molecule type" value="Genomic_DNA"/>
</dbReference>
<organism evidence="1 2">
    <name type="scientific">Desulforamulus aeronauticus DSM 10349</name>
    <dbReference type="NCBI Taxonomy" id="1121421"/>
    <lineage>
        <taxon>Bacteria</taxon>
        <taxon>Bacillati</taxon>
        <taxon>Bacillota</taxon>
        <taxon>Clostridia</taxon>
        <taxon>Eubacteriales</taxon>
        <taxon>Peptococcaceae</taxon>
        <taxon>Desulforamulus</taxon>
    </lineage>
</organism>
<accession>A0A1M6XEL5</accession>
<sequence length="132" mass="14959">MKYTEKYGGAVIISSEGKKLVIEYLYTVENYFTFNIKVKSGEFTGASNFCISKESIVSVVETLSKMHEQLSGYCEISDSDSDAHITVEMDKLGHMYMTGQIGGSHEEHYMKFKYITDQTVLINLIQILKAFL</sequence>
<protein>
    <submittedName>
        <fullName evidence="1">Uncharacterized protein</fullName>
    </submittedName>
</protein>
<evidence type="ECO:0000313" key="1">
    <source>
        <dbReference type="EMBL" id="SHL04368.1"/>
    </source>
</evidence>
<reference evidence="2" key="1">
    <citation type="submission" date="2016-11" db="EMBL/GenBank/DDBJ databases">
        <authorList>
            <person name="Varghese N."/>
            <person name="Submissions S."/>
        </authorList>
    </citation>
    <scope>NUCLEOTIDE SEQUENCE [LARGE SCALE GENOMIC DNA]</scope>
    <source>
        <strain evidence="2">DSM 10349</strain>
    </source>
</reference>